<sequence>MLYRAAHLIENKGVSRPQSTSGERMELFRIYSGSTLVGWSALEDGDPPMGVVSGEFKPADGYPAIQAECQSSCGDQSSLGLSVRTAVGVMIPCAGINISDYSQELADGCMEVSILGIPYPVYETLFPSLVQMYARQFD</sequence>
<gene>
    <name evidence="1" type="ORF">RAH46_16005</name>
</gene>
<proteinExistence type="predicted"/>
<dbReference type="RefSeq" id="WP_231845308.1">
    <property type="nucleotide sequence ID" value="NZ_CP132921.1"/>
</dbReference>
<dbReference type="EMBL" id="CP132921">
    <property type="protein sequence ID" value="WMW03837.1"/>
    <property type="molecule type" value="Genomic_DNA"/>
</dbReference>
<evidence type="ECO:0000313" key="1">
    <source>
        <dbReference type="EMBL" id="WMW03837.1"/>
    </source>
</evidence>
<organism evidence="1 2">
    <name type="scientific">Pseudomonas entomophila</name>
    <dbReference type="NCBI Taxonomy" id="312306"/>
    <lineage>
        <taxon>Bacteria</taxon>
        <taxon>Pseudomonadati</taxon>
        <taxon>Pseudomonadota</taxon>
        <taxon>Gammaproteobacteria</taxon>
        <taxon>Pseudomonadales</taxon>
        <taxon>Pseudomonadaceae</taxon>
        <taxon>Pseudomonas</taxon>
    </lineage>
</organism>
<dbReference type="GeneID" id="32805759"/>
<name>A0ABY9QII2_9PSED</name>
<protein>
    <submittedName>
        <fullName evidence="1">Uncharacterized protein</fullName>
    </submittedName>
</protein>
<dbReference type="Proteomes" id="UP001183127">
    <property type="component" value="Chromosome"/>
</dbReference>
<reference evidence="1 2" key="1">
    <citation type="submission" date="2023-08" db="EMBL/GenBank/DDBJ databases">
        <title>Complete Genome Sequence of Pseudomonas entomophila TVIN A01.</title>
        <authorList>
            <person name="Shelke T."/>
            <person name="Mahar N.S."/>
            <person name="Gupta I."/>
            <person name="Gupta V."/>
        </authorList>
    </citation>
    <scope>NUCLEOTIDE SEQUENCE [LARGE SCALE GENOMIC DNA]</scope>
    <source>
        <strain evidence="1 2">TVIN-A01</strain>
    </source>
</reference>
<accession>A0ABY9QII2</accession>
<keyword evidence="2" id="KW-1185">Reference proteome</keyword>
<evidence type="ECO:0000313" key="2">
    <source>
        <dbReference type="Proteomes" id="UP001183127"/>
    </source>
</evidence>